<evidence type="ECO:0000313" key="1">
    <source>
        <dbReference type="EMBL" id="CAG8592606.1"/>
    </source>
</evidence>
<accession>A0ACA9MKV5</accession>
<evidence type="ECO:0000313" key="2">
    <source>
        <dbReference type="Proteomes" id="UP000789525"/>
    </source>
</evidence>
<reference evidence="1" key="1">
    <citation type="submission" date="2021-06" db="EMBL/GenBank/DDBJ databases">
        <authorList>
            <person name="Kallberg Y."/>
            <person name="Tangrot J."/>
            <person name="Rosling A."/>
        </authorList>
    </citation>
    <scope>NUCLEOTIDE SEQUENCE</scope>
    <source>
        <strain evidence="1">CL356</strain>
    </source>
</reference>
<organism evidence="1 2">
    <name type="scientific">Acaulospora colombiana</name>
    <dbReference type="NCBI Taxonomy" id="27376"/>
    <lineage>
        <taxon>Eukaryota</taxon>
        <taxon>Fungi</taxon>
        <taxon>Fungi incertae sedis</taxon>
        <taxon>Mucoromycota</taxon>
        <taxon>Glomeromycotina</taxon>
        <taxon>Glomeromycetes</taxon>
        <taxon>Diversisporales</taxon>
        <taxon>Acaulosporaceae</taxon>
        <taxon>Acaulospora</taxon>
    </lineage>
</organism>
<dbReference type="Proteomes" id="UP000789525">
    <property type="component" value="Unassembled WGS sequence"/>
</dbReference>
<name>A0ACA9MKV5_9GLOM</name>
<sequence length="204" mass="23897">MPVDPHMKNPKPKLRTWRELARRRGWGYPDILRFEGSVGIFVTQIRNCTRETWVGVTEYNEEDHFEKEKMIRLLLAFSVAVKHHLRLEFGTHWFDLKDLLPEGFQLTYFDGNATQDGGDPNHHENGGLPSVHSTLRKLTSRIPPTTYYYIRNSYSPDESRIWFGEDDWGGDIDASMSLPLEIVFHLDLYFNERLREGKLDGSHF</sequence>
<proteinExistence type="predicted"/>
<dbReference type="EMBL" id="CAJVPT010013066">
    <property type="protein sequence ID" value="CAG8592606.1"/>
    <property type="molecule type" value="Genomic_DNA"/>
</dbReference>
<keyword evidence="2" id="KW-1185">Reference proteome</keyword>
<protein>
    <submittedName>
        <fullName evidence="1">434_t:CDS:1</fullName>
    </submittedName>
</protein>
<gene>
    <name evidence="1" type="ORF">ACOLOM_LOCUS6377</name>
</gene>
<feature type="non-terminal residue" evidence="1">
    <location>
        <position position="204"/>
    </location>
</feature>
<comment type="caution">
    <text evidence="1">The sequence shown here is derived from an EMBL/GenBank/DDBJ whole genome shotgun (WGS) entry which is preliminary data.</text>
</comment>